<protein>
    <submittedName>
        <fullName evidence="2">Uncharacterized protein</fullName>
    </submittedName>
</protein>
<dbReference type="InParanoid" id="A0A7N4V3A4"/>
<dbReference type="AlphaFoldDB" id="A0A7N4V3A4"/>
<dbReference type="Ensembl" id="ENSSHAT00000048013.1">
    <property type="protein sequence ID" value="ENSSHAP00000036150.1"/>
    <property type="gene ID" value="ENSSHAG00000025671.1"/>
</dbReference>
<evidence type="ECO:0000313" key="2">
    <source>
        <dbReference type="Ensembl" id="ENSSHAP00000036150.1"/>
    </source>
</evidence>
<dbReference type="Proteomes" id="UP000007648">
    <property type="component" value="Unassembled WGS sequence"/>
</dbReference>
<dbReference type="OrthoDB" id="9976953at2759"/>
<evidence type="ECO:0000313" key="3">
    <source>
        <dbReference type="Proteomes" id="UP000007648"/>
    </source>
</evidence>
<evidence type="ECO:0000256" key="1">
    <source>
        <dbReference type="SAM" id="MobiDB-lite"/>
    </source>
</evidence>
<feature type="compositionally biased region" description="Basic residues" evidence="1">
    <location>
        <begin position="154"/>
        <end position="165"/>
    </location>
</feature>
<reference evidence="2" key="2">
    <citation type="submission" date="2025-08" db="UniProtKB">
        <authorList>
            <consortium name="Ensembl"/>
        </authorList>
    </citation>
    <scope>IDENTIFICATION</scope>
</reference>
<dbReference type="GeneTree" id="ENSGT00390000008508"/>
<dbReference type="RefSeq" id="XP_003766991.1">
    <property type="nucleotide sequence ID" value="XM_003766943.2"/>
</dbReference>
<dbReference type="PANTHER" id="PTHR35256">
    <property type="entry name" value="CHROMOSOME 8 OPEN READING FRAME 48"/>
    <property type="match status" value="1"/>
</dbReference>
<dbReference type="Pfam" id="PF15379">
    <property type="entry name" value="DUF4606"/>
    <property type="match status" value="1"/>
</dbReference>
<reference evidence="2" key="3">
    <citation type="submission" date="2025-09" db="UniProtKB">
        <authorList>
            <consortium name="Ensembl"/>
        </authorList>
    </citation>
    <scope>IDENTIFICATION</scope>
</reference>
<feature type="region of interest" description="Disordered" evidence="1">
    <location>
        <begin position="152"/>
        <end position="180"/>
    </location>
</feature>
<dbReference type="KEGG" id="shr:100922908"/>
<sequence>MTLSSVDLGISKDKPAESDNICCRVLSDYSREICELFTKEGKEKKNYKQTEGKPSGSLGSSEQCKILAHTSGRKPVSKKPSSFKNETKLLNVADSIALENKWCKKWANCLKAKENTTVQNQKGTNPQKEIEEITEGELDALRSFCTARINLMSKQRKKNRTKKLQHKPEGENHVSEKSDLSISVQQVNKLNLKDSKAPVRKIAEKKEPNSTHNSDHNKKKELKKVASMTNKKSFLELTRIQEKMEEYKYIKDTLILIAEIHKNLPRLSDEPDKVWKKLNIEGHIK</sequence>
<feature type="compositionally biased region" description="Basic and acidic residues" evidence="1">
    <location>
        <begin position="193"/>
        <end position="218"/>
    </location>
</feature>
<feature type="region of interest" description="Disordered" evidence="1">
    <location>
        <begin position="193"/>
        <end position="220"/>
    </location>
</feature>
<proteinExistence type="predicted"/>
<name>A0A7N4V3A4_SARHA</name>
<accession>A0A7N4V3A4</accession>
<dbReference type="InterPro" id="IPR027932">
    <property type="entry name" value="DUF4606"/>
</dbReference>
<dbReference type="PANTHER" id="PTHR35256:SF1">
    <property type="entry name" value="EXPRESSED SEQUENCE AI429214"/>
    <property type="match status" value="1"/>
</dbReference>
<feature type="compositionally biased region" description="Basic and acidic residues" evidence="1">
    <location>
        <begin position="166"/>
        <end position="179"/>
    </location>
</feature>
<dbReference type="GeneID" id="100922908"/>
<keyword evidence="3" id="KW-1185">Reference proteome</keyword>
<reference evidence="2 3" key="1">
    <citation type="journal article" date="2011" name="Proc. Natl. Acad. Sci. U.S.A.">
        <title>Genetic diversity and population structure of the endangered marsupial Sarcophilus harrisii (Tasmanian devil).</title>
        <authorList>
            <person name="Miller W."/>
            <person name="Hayes V.M."/>
            <person name="Ratan A."/>
            <person name="Petersen D.C."/>
            <person name="Wittekindt N.E."/>
            <person name="Miller J."/>
            <person name="Walenz B."/>
            <person name="Knight J."/>
            <person name="Qi J."/>
            <person name="Zhao F."/>
            <person name="Wang Q."/>
            <person name="Bedoya-Reina O.C."/>
            <person name="Katiyar N."/>
            <person name="Tomsho L.P."/>
            <person name="Kasson L.M."/>
            <person name="Hardie R.A."/>
            <person name="Woodbridge P."/>
            <person name="Tindall E.A."/>
            <person name="Bertelsen M.F."/>
            <person name="Dixon D."/>
            <person name="Pyecroft S."/>
            <person name="Helgen K.M."/>
            <person name="Lesk A.M."/>
            <person name="Pringle T.H."/>
            <person name="Patterson N."/>
            <person name="Zhang Y."/>
            <person name="Kreiss A."/>
            <person name="Woods G.M."/>
            <person name="Jones M.E."/>
            <person name="Schuster S.C."/>
        </authorList>
    </citation>
    <scope>NUCLEOTIDE SEQUENCE [LARGE SCALE GENOMIC DNA]</scope>
</reference>
<organism evidence="2 3">
    <name type="scientific">Sarcophilus harrisii</name>
    <name type="common">Tasmanian devil</name>
    <name type="synonym">Sarcophilus laniarius</name>
    <dbReference type="NCBI Taxonomy" id="9305"/>
    <lineage>
        <taxon>Eukaryota</taxon>
        <taxon>Metazoa</taxon>
        <taxon>Chordata</taxon>
        <taxon>Craniata</taxon>
        <taxon>Vertebrata</taxon>
        <taxon>Euteleostomi</taxon>
        <taxon>Mammalia</taxon>
        <taxon>Metatheria</taxon>
        <taxon>Dasyuromorphia</taxon>
        <taxon>Dasyuridae</taxon>
        <taxon>Sarcophilus</taxon>
    </lineage>
</organism>
<gene>
    <name evidence="2" type="primary">LOC100922908</name>
</gene>